<reference evidence="12 13" key="1">
    <citation type="submission" date="2015-07" db="EMBL/GenBank/DDBJ databases">
        <title>Draft Genome Sequence of Malassezia furfur CBS1878 and Malassezia pachydermatis CBS1879.</title>
        <authorList>
            <person name="Triana S."/>
            <person name="Ohm R."/>
            <person name="Gonzalez A."/>
            <person name="DeCock H."/>
            <person name="Restrepo S."/>
            <person name="Celis A."/>
        </authorList>
    </citation>
    <scope>NUCLEOTIDE SEQUENCE [LARGE SCALE GENOMIC DNA]</scope>
    <source>
        <strain evidence="12 13">CBS 1879</strain>
    </source>
</reference>
<dbReference type="GO" id="GO:0043137">
    <property type="term" value="P:DNA replication, removal of RNA primer"/>
    <property type="evidence" value="ECO:0007669"/>
    <property type="project" value="TreeGrafter"/>
</dbReference>
<dbReference type="Pfam" id="PF01351">
    <property type="entry name" value="RNase_HII"/>
    <property type="match status" value="1"/>
</dbReference>
<dbReference type="Proteomes" id="UP000037751">
    <property type="component" value="Unassembled WGS sequence"/>
</dbReference>
<dbReference type="InterPro" id="IPR001352">
    <property type="entry name" value="RNase_HII/HIII"/>
</dbReference>
<feature type="domain" description="RNase H type-2" evidence="11">
    <location>
        <begin position="38"/>
        <end position="285"/>
    </location>
</feature>
<evidence type="ECO:0000256" key="9">
    <source>
        <dbReference type="RuleBase" id="RU003515"/>
    </source>
</evidence>
<evidence type="ECO:0000256" key="2">
    <source>
        <dbReference type="ARBA" id="ARBA00001946"/>
    </source>
</evidence>
<name>A0A0M8MT04_9BASI</name>
<proteinExistence type="inferred from homology"/>
<evidence type="ECO:0000256" key="8">
    <source>
        <dbReference type="PROSITE-ProRule" id="PRU01319"/>
    </source>
</evidence>
<dbReference type="AlphaFoldDB" id="A0A0M8MT04"/>
<dbReference type="GO" id="GO:0046872">
    <property type="term" value="F:metal ion binding"/>
    <property type="evidence" value="ECO:0007669"/>
    <property type="project" value="UniProtKB-KW"/>
</dbReference>
<dbReference type="GeneID" id="28728086"/>
<feature type="binding site" evidence="8">
    <location>
        <position position="44"/>
    </location>
    <ligand>
        <name>a divalent metal cation</name>
        <dbReference type="ChEBI" id="CHEBI:60240"/>
    </ligand>
</feature>
<dbReference type="InterPro" id="IPR024567">
    <property type="entry name" value="RNase_HII/HIII_dom"/>
</dbReference>
<dbReference type="EC" id="3.1.26.4" evidence="9"/>
<evidence type="ECO:0000256" key="1">
    <source>
        <dbReference type="ARBA" id="ARBA00000077"/>
    </source>
</evidence>
<keyword evidence="7 8" id="KW-0378">Hydrolase</keyword>
<dbReference type="OrthoDB" id="7462577at2759"/>
<comment type="cofactor">
    <cofactor evidence="8">
        <name>Mn(2+)</name>
        <dbReference type="ChEBI" id="CHEBI:29035"/>
    </cofactor>
    <cofactor evidence="8">
        <name>Mg(2+)</name>
        <dbReference type="ChEBI" id="CHEBI:18420"/>
    </cofactor>
    <text evidence="8">Manganese or magnesium. Binds 1 divalent metal ion per monomer in the absence of substrate. May bind a second metal ion after substrate binding.</text>
</comment>
<comment type="catalytic activity">
    <reaction evidence="1 8 9">
        <text>Endonucleolytic cleavage to 5'-phosphomonoester.</text>
        <dbReference type="EC" id="3.1.26.4"/>
    </reaction>
</comment>
<dbReference type="PANTHER" id="PTHR10954">
    <property type="entry name" value="RIBONUCLEASE H2 SUBUNIT A"/>
    <property type="match status" value="1"/>
</dbReference>
<dbReference type="SUPFAM" id="SSF53098">
    <property type="entry name" value="Ribonuclease H-like"/>
    <property type="match status" value="1"/>
</dbReference>
<keyword evidence="6 8" id="KW-0255">Endonuclease</keyword>
<dbReference type="RefSeq" id="XP_017991376.1">
    <property type="nucleotide sequence ID" value="XM_018136211.1"/>
</dbReference>
<dbReference type="GO" id="GO:0032299">
    <property type="term" value="C:ribonuclease H2 complex"/>
    <property type="evidence" value="ECO:0007669"/>
    <property type="project" value="TreeGrafter"/>
</dbReference>
<evidence type="ECO:0000313" key="13">
    <source>
        <dbReference type="Proteomes" id="UP000037751"/>
    </source>
</evidence>
<dbReference type="GO" id="GO:0006298">
    <property type="term" value="P:mismatch repair"/>
    <property type="evidence" value="ECO:0007669"/>
    <property type="project" value="TreeGrafter"/>
</dbReference>
<feature type="region of interest" description="Disordered" evidence="10">
    <location>
        <begin position="221"/>
        <end position="243"/>
    </location>
</feature>
<evidence type="ECO:0000256" key="6">
    <source>
        <dbReference type="ARBA" id="ARBA00022759"/>
    </source>
</evidence>
<keyword evidence="13" id="KW-1185">Reference proteome</keyword>
<dbReference type="InterPro" id="IPR012337">
    <property type="entry name" value="RNaseH-like_sf"/>
</dbReference>
<dbReference type="CDD" id="cd07181">
    <property type="entry name" value="RNase_HII_eukaryota_like"/>
    <property type="match status" value="1"/>
</dbReference>
<dbReference type="VEuPathDB" id="FungiDB:Malapachy_1711"/>
<keyword evidence="5 8" id="KW-0479">Metal-binding</keyword>
<gene>
    <name evidence="12" type="ORF">Malapachy_1711</name>
</gene>
<dbReference type="FunFam" id="1.10.10.460:FF:000001">
    <property type="entry name" value="Ribonuclease"/>
    <property type="match status" value="1"/>
</dbReference>
<evidence type="ECO:0000256" key="10">
    <source>
        <dbReference type="SAM" id="MobiDB-lite"/>
    </source>
</evidence>
<feature type="binding site" evidence="8">
    <location>
        <position position="152"/>
    </location>
    <ligand>
        <name>a divalent metal cation</name>
        <dbReference type="ChEBI" id="CHEBI:60240"/>
    </ligand>
</feature>
<comment type="function">
    <text evidence="9">Endonuclease that specifically degrades the RNA of RNA-DNA hybrids.</text>
</comment>
<evidence type="ECO:0000256" key="7">
    <source>
        <dbReference type="ARBA" id="ARBA00022801"/>
    </source>
</evidence>
<comment type="cofactor">
    <cofactor evidence="2">
        <name>Mg(2+)</name>
        <dbReference type="ChEBI" id="CHEBI:18420"/>
    </cofactor>
</comment>
<dbReference type="Gene3D" id="3.30.420.10">
    <property type="entry name" value="Ribonuclease H-like superfamily/Ribonuclease H"/>
    <property type="match status" value="1"/>
</dbReference>
<dbReference type="Gene3D" id="1.10.10.460">
    <property type="entry name" value="Ribonuclease hii. Domain 2"/>
    <property type="match status" value="1"/>
</dbReference>
<dbReference type="GO" id="GO:0004523">
    <property type="term" value="F:RNA-DNA hybrid ribonuclease activity"/>
    <property type="evidence" value="ECO:0007669"/>
    <property type="project" value="UniProtKB-UniRule"/>
</dbReference>
<dbReference type="GO" id="GO:0003723">
    <property type="term" value="F:RNA binding"/>
    <property type="evidence" value="ECO:0007669"/>
    <property type="project" value="UniProtKB-UniRule"/>
</dbReference>
<comment type="similarity">
    <text evidence="3">Belongs to the RNase HII family. Eukaryotic subfamily.</text>
</comment>
<comment type="caution">
    <text evidence="12">The sequence shown here is derived from an EMBL/GenBank/DDBJ whole genome shotgun (WGS) entry which is preliminary data.</text>
</comment>
<keyword evidence="4 8" id="KW-0540">Nuclease</keyword>
<evidence type="ECO:0000256" key="5">
    <source>
        <dbReference type="ARBA" id="ARBA00022723"/>
    </source>
</evidence>
<dbReference type="PROSITE" id="PS51975">
    <property type="entry name" value="RNASE_H_2"/>
    <property type="match status" value="1"/>
</dbReference>
<feature type="binding site" evidence="8">
    <location>
        <position position="45"/>
    </location>
    <ligand>
        <name>a divalent metal cation</name>
        <dbReference type="ChEBI" id="CHEBI:60240"/>
    </ligand>
</feature>
<dbReference type="STRING" id="77020.A0A0M8MT04"/>
<dbReference type="PANTHER" id="PTHR10954:SF7">
    <property type="entry name" value="RIBONUCLEASE H2 SUBUNIT A"/>
    <property type="match status" value="1"/>
</dbReference>
<evidence type="ECO:0000313" key="12">
    <source>
        <dbReference type="EMBL" id="KOS13744.1"/>
    </source>
</evidence>
<protein>
    <recommendedName>
        <fullName evidence="9">Ribonuclease</fullName>
        <ecNumber evidence="9">3.1.26.4</ecNumber>
    </recommendedName>
</protein>
<sequence length="388" mass="42726">MDEFDVPSVRSDALTVSYTWRSPIPDACVSGTGSKRVPCVLGVDEAGRGPVLGPLVYGIAYCPLSEQEALREVGFADSKALTAERRDVLLQALLQEKHRMGWAVRVMAPQDISAGMLRRQPHNLNEQSFDATVLLIQGVLDSGVDVTQIFVDTVGDPKTYAAKLQRAFPRHGHIEWTVARKADATYPIVGAASIAAKVTRDACIDRWLYAEPTLPYDGAVQAGKRKREEEDEDAASTLWETGSGYPGDPKTVRYLRETLDPIFGWAGIVRFSWATAKSLLEEPYTHKDPSATSLFGTPYPTSTRAYKVHWIDEAAKEAKQSTLKGFFTRKPTARTFATAATDTSAVAEASGGSEMQQVMRHDRKALQEQRPEAWHRMALTSCSATDFL</sequence>
<dbReference type="FunFam" id="3.30.420.10:FF:000016">
    <property type="entry name" value="Ribonuclease"/>
    <property type="match status" value="1"/>
</dbReference>
<dbReference type="InterPro" id="IPR036397">
    <property type="entry name" value="RNaseH_sf"/>
</dbReference>
<evidence type="ECO:0000256" key="3">
    <source>
        <dbReference type="ARBA" id="ARBA00007058"/>
    </source>
</evidence>
<accession>A0A0M8MT04</accession>
<dbReference type="InterPro" id="IPR023160">
    <property type="entry name" value="RNase_HII_hlx-loop-hlx_cap_dom"/>
</dbReference>
<evidence type="ECO:0000256" key="4">
    <source>
        <dbReference type="ARBA" id="ARBA00022722"/>
    </source>
</evidence>
<dbReference type="EMBL" id="LGAV01000005">
    <property type="protein sequence ID" value="KOS13744.1"/>
    <property type="molecule type" value="Genomic_DNA"/>
</dbReference>
<evidence type="ECO:0000259" key="11">
    <source>
        <dbReference type="PROSITE" id="PS51975"/>
    </source>
</evidence>
<organism evidence="12 13">
    <name type="scientific">Malassezia pachydermatis</name>
    <dbReference type="NCBI Taxonomy" id="77020"/>
    <lineage>
        <taxon>Eukaryota</taxon>
        <taxon>Fungi</taxon>
        <taxon>Dikarya</taxon>
        <taxon>Basidiomycota</taxon>
        <taxon>Ustilaginomycotina</taxon>
        <taxon>Malasseziomycetes</taxon>
        <taxon>Malasseziales</taxon>
        <taxon>Malasseziaceae</taxon>
        <taxon>Malassezia</taxon>
    </lineage>
</organism>